<keyword evidence="2" id="KW-1185">Reference proteome</keyword>
<dbReference type="EMBL" id="CP101463">
    <property type="protein sequence ID" value="UTT44600.1"/>
    <property type="molecule type" value="Genomic_DNA"/>
</dbReference>
<accession>A0ABY5FSL5</accession>
<organism evidence="1 2">
    <name type="scientific">Exiguobacterium aurantiacum</name>
    <dbReference type="NCBI Taxonomy" id="33987"/>
    <lineage>
        <taxon>Bacteria</taxon>
        <taxon>Bacillati</taxon>
        <taxon>Bacillota</taxon>
        <taxon>Bacilli</taxon>
        <taxon>Bacillales</taxon>
        <taxon>Bacillales Family XII. Incertae Sedis</taxon>
        <taxon>Exiguobacterium</taxon>
    </lineage>
</organism>
<keyword evidence="1" id="KW-0614">Plasmid</keyword>
<name>A0ABY5FSL5_9BACL</name>
<sequence>MDLRKPIAINKTYKPVLIFKDGVELKECVSIQEAAHYLKAYTLYTAMPYRHIMNGIILDETWIHEGSSYRFTTDSNVKKTTLKEIKIQNKEYIQGHIYIKPNTWGYSTYYLTVGKEILRQTHVLKMVYI</sequence>
<geneLocation type="plasmid" evidence="1 2">
    <name>pCXA</name>
</geneLocation>
<dbReference type="RefSeq" id="WP_012390445.1">
    <property type="nucleotide sequence ID" value="NZ_CP101463.1"/>
</dbReference>
<dbReference type="Proteomes" id="UP001060325">
    <property type="component" value="Plasmid pCXA"/>
</dbReference>
<gene>
    <name evidence="1" type="ORF">NMQ00_15975</name>
</gene>
<evidence type="ECO:0000313" key="2">
    <source>
        <dbReference type="Proteomes" id="UP001060325"/>
    </source>
</evidence>
<protein>
    <submittedName>
        <fullName evidence="1">Uncharacterized protein</fullName>
    </submittedName>
</protein>
<proteinExistence type="predicted"/>
<evidence type="ECO:0000313" key="1">
    <source>
        <dbReference type="EMBL" id="UTT44600.1"/>
    </source>
</evidence>
<reference evidence="1" key="1">
    <citation type="submission" date="2022-07" db="EMBL/GenBank/DDBJ databases">
        <title>Complete genome of CX2.</title>
        <authorList>
            <person name="Cao G."/>
        </authorList>
    </citation>
    <scope>NUCLEOTIDE SEQUENCE</scope>
    <source>
        <strain evidence="1">CX2</strain>
        <plasmid evidence="1">pCXA</plasmid>
    </source>
</reference>